<evidence type="ECO:0000313" key="3">
    <source>
        <dbReference type="Proteomes" id="UP000287651"/>
    </source>
</evidence>
<gene>
    <name evidence="2" type="ORF">B296_00040933</name>
</gene>
<reference evidence="2 3" key="1">
    <citation type="journal article" date="2014" name="Agronomy (Basel)">
        <title>A Draft Genome Sequence for Ensete ventricosum, the Drought-Tolerant Tree Against Hunger.</title>
        <authorList>
            <person name="Harrison J."/>
            <person name="Moore K.A."/>
            <person name="Paszkiewicz K."/>
            <person name="Jones T."/>
            <person name="Grant M."/>
            <person name="Ambacheew D."/>
            <person name="Muzemil S."/>
            <person name="Studholme D.J."/>
        </authorList>
    </citation>
    <scope>NUCLEOTIDE SEQUENCE [LARGE SCALE GENOMIC DNA]</scope>
</reference>
<dbReference type="EMBL" id="AMZH03018801">
    <property type="protein sequence ID" value="RRT41168.1"/>
    <property type="molecule type" value="Genomic_DNA"/>
</dbReference>
<proteinExistence type="predicted"/>
<dbReference type="AlphaFoldDB" id="A0A426XNT3"/>
<sequence length="115" mass="12570">MMHSTHHHHRLSGSRTHLEAPIAIVMDGDSRTAQCCTRTQTELSTAAATAEGEVFGNVIESSGRIRSGRSIVAVGVGGSGFGLAVLVRIHQLLLLLLVLILVRCRWEKERRMKKS</sequence>
<evidence type="ECO:0000256" key="1">
    <source>
        <dbReference type="SAM" id="Phobius"/>
    </source>
</evidence>
<organism evidence="2 3">
    <name type="scientific">Ensete ventricosum</name>
    <name type="common">Abyssinian banana</name>
    <name type="synonym">Musa ensete</name>
    <dbReference type="NCBI Taxonomy" id="4639"/>
    <lineage>
        <taxon>Eukaryota</taxon>
        <taxon>Viridiplantae</taxon>
        <taxon>Streptophyta</taxon>
        <taxon>Embryophyta</taxon>
        <taxon>Tracheophyta</taxon>
        <taxon>Spermatophyta</taxon>
        <taxon>Magnoliopsida</taxon>
        <taxon>Liliopsida</taxon>
        <taxon>Zingiberales</taxon>
        <taxon>Musaceae</taxon>
        <taxon>Ensete</taxon>
    </lineage>
</organism>
<name>A0A426XNT3_ENSVE</name>
<accession>A0A426XNT3</accession>
<keyword evidence="1" id="KW-1133">Transmembrane helix</keyword>
<feature type="transmembrane region" description="Helical" evidence="1">
    <location>
        <begin position="81"/>
        <end position="102"/>
    </location>
</feature>
<keyword evidence="1" id="KW-0812">Transmembrane</keyword>
<protein>
    <submittedName>
        <fullName evidence="2">Uncharacterized protein</fullName>
    </submittedName>
</protein>
<comment type="caution">
    <text evidence="2">The sequence shown here is derived from an EMBL/GenBank/DDBJ whole genome shotgun (WGS) entry which is preliminary data.</text>
</comment>
<evidence type="ECO:0000313" key="2">
    <source>
        <dbReference type="EMBL" id="RRT41168.1"/>
    </source>
</evidence>
<keyword evidence="1" id="KW-0472">Membrane</keyword>
<dbReference type="Proteomes" id="UP000287651">
    <property type="component" value="Unassembled WGS sequence"/>
</dbReference>